<dbReference type="EMBL" id="KI925454">
    <property type="protein sequence ID" value="ETW87779.1"/>
    <property type="molecule type" value="Genomic_DNA"/>
</dbReference>
<dbReference type="KEGG" id="hir:HETIRDRAFT_100082"/>
<dbReference type="Proteomes" id="UP000030671">
    <property type="component" value="Unassembled WGS sequence"/>
</dbReference>
<dbReference type="AlphaFoldDB" id="W4KQ20"/>
<sequence length="261" mass="29259">MSMRELADEQEEIDRRYQARVDTNAAEEAAVACTLNPPFPQVVDIMMPPTTSPSHSPSPPLLIHKVDEGIIFPDREIYLTTPVAYMMGLIEGTPNTEFMSGPTRLEIQRALEILEEERAFVWHMQRALQIRKGTLIARINAGKRRLIGLNQPMHLHDFFHPADDITPITEYHVPTTAVVSHASSLASNGALLRPMLGTYTMGPIRGKDVYRFAQISPRYHIIPARLGIVRSSTQTRPPLPFTKYDSSESDTQPVIPRPQGA</sequence>
<reference evidence="2 3" key="1">
    <citation type="journal article" date="2012" name="New Phytol.">
        <title>Insight into trade-off between wood decay and parasitism from the genome of a fungal forest pathogen.</title>
        <authorList>
            <person name="Olson A."/>
            <person name="Aerts A."/>
            <person name="Asiegbu F."/>
            <person name="Belbahri L."/>
            <person name="Bouzid O."/>
            <person name="Broberg A."/>
            <person name="Canback B."/>
            <person name="Coutinho P.M."/>
            <person name="Cullen D."/>
            <person name="Dalman K."/>
            <person name="Deflorio G."/>
            <person name="van Diepen L.T."/>
            <person name="Dunand C."/>
            <person name="Duplessis S."/>
            <person name="Durling M."/>
            <person name="Gonthier P."/>
            <person name="Grimwood J."/>
            <person name="Fossdal C.G."/>
            <person name="Hansson D."/>
            <person name="Henrissat B."/>
            <person name="Hietala A."/>
            <person name="Himmelstrand K."/>
            <person name="Hoffmeister D."/>
            <person name="Hogberg N."/>
            <person name="James T.Y."/>
            <person name="Karlsson M."/>
            <person name="Kohler A."/>
            <person name="Kues U."/>
            <person name="Lee Y.H."/>
            <person name="Lin Y.C."/>
            <person name="Lind M."/>
            <person name="Lindquist E."/>
            <person name="Lombard V."/>
            <person name="Lucas S."/>
            <person name="Lunden K."/>
            <person name="Morin E."/>
            <person name="Murat C."/>
            <person name="Park J."/>
            <person name="Raffaello T."/>
            <person name="Rouze P."/>
            <person name="Salamov A."/>
            <person name="Schmutz J."/>
            <person name="Solheim H."/>
            <person name="Stahlberg J."/>
            <person name="Velez H."/>
            <person name="de Vries R.P."/>
            <person name="Wiebenga A."/>
            <person name="Woodward S."/>
            <person name="Yakovlev I."/>
            <person name="Garbelotto M."/>
            <person name="Martin F."/>
            <person name="Grigoriev I.V."/>
            <person name="Stenlid J."/>
        </authorList>
    </citation>
    <scope>NUCLEOTIDE SEQUENCE [LARGE SCALE GENOMIC DNA]</scope>
    <source>
        <strain evidence="2 3">TC 32-1</strain>
    </source>
</reference>
<feature type="region of interest" description="Disordered" evidence="1">
    <location>
        <begin position="233"/>
        <end position="261"/>
    </location>
</feature>
<dbReference type="HOGENOM" id="CLU_083072_0_0_1"/>
<accession>W4KQ20</accession>
<evidence type="ECO:0000313" key="2">
    <source>
        <dbReference type="EMBL" id="ETW87779.1"/>
    </source>
</evidence>
<gene>
    <name evidence="2" type="ORF">HETIRDRAFT_100082</name>
</gene>
<evidence type="ECO:0000313" key="3">
    <source>
        <dbReference type="Proteomes" id="UP000030671"/>
    </source>
</evidence>
<dbReference type="GeneID" id="20665664"/>
<dbReference type="RefSeq" id="XP_009541642.1">
    <property type="nucleotide sequence ID" value="XM_009543347.1"/>
</dbReference>
<keyword evidence="3" id="KW-1185">Reference proteome</keyword>
<name>W4KQ20_HETIT</name>
<proteinExistence type="predicted"/>
<protein>
    <submittedName>
        <fullName evidence="2">Uncharacterized protein</fullName>
    </submittedName>
</protein>
<evidence type="ECO:0000256" key="1">
    <source>
        <dbReference type="SAM" id="MobiDB-lite"/>
    </source>
</evidence>
<organism evidence="2 3">
    <name type="scientific">Heterobasidion irregulare (strain TC 32-1)</name>
    <dbReference type="NCBI Taxonomy" id="747525"/>
    <lineage>
        <taxon>Eukaryota</taxon>
        <taxon>Fungi</taxon>
        <taxon>Dikarya</taxon>
        <taxon>Basidiomycota</taxon>
        <taxon>Agaricomycotina</taxon>
        <taxon>Agaricomycetes</taxon>
        <taxon>Russulales</taxon>
        <taxon>Bondarzewiaceae</taxon>
        <taxon>Heterobasidion</taxon>
        <taxon>Heterobasidion annosum species complex</taxon>
    </lineage>
</organism>
<dbReference type="InParanoid" id="W4KQ20"/>